<organism evidence="1 2">
    <name type="scientific">Candidatus Enterocloster excrementipullorum</name>
    <dbReference type="NCBI Taxonomy" id="2838559"/>
    <lineage>
        <taxon>Bacteria</taxon>
        <taxon>Bacillati</taxon>
        <taxon>Bacillota</taxon>
        <taxon>Clostridia</taxon>
        <taxon>Lachnospirales</taxon>
        <taxon>Lachnospiraceae</taxon>
        <taxon>Enterocloster</taxon>
    </lineage>
</organism>
<comment type="caution">
    <text evidence="1">The sequence shown here is derived from an EMBL/GenBank/DDBJ whole genome shotgun (WGS) entry which is preliminary data.</text>
</comment>
<evidence type="ECO:0000313" key="2">
    <source>
        <dbReference type="Proteomes" id="UP000823910"/>
    </source>
</evidence>
<feature type="non-terminal residue" evidence="1">
    <location>
        <position position="1"/>
    </location>
</feature>
<dbReference type="EMBL" id="DWWT01000081">
    <property type="protein sequence ID" value="HJC07357.1"/>
    <property type="molecule type" value="Genomic_DNA"/>
</dbReference>
<accession>A0A9D2SJ76</accession>
<reference evidence="1" key="1">
    <citation type="journal article" date="2021" name="PeerJ">
        <title>Extensive microbial diversity within the chicken gut microbiome revealed by metagenomics and culture.</title>
        <authorList>
            <person name="Gilroy R."/>
            <person name="Ravi A."/>
            <person name="Getino M."/>
            <person name="Pursley I."/>
            <person name="Horton D.L."/>
            <person name="Alikhan N.F."/>
            <person name="Baker D."/>
            <person name="Gharbi K."/>
            <person name="Hall N."/>
            <person name="Watson M."/>
            <person name="Adriaenssens E.M."/>
            <person name="Foster-Nyarko E."/>
            <person name="Jarju S."/>
            <person name="Secka A."/>
            <person name="Antonio M."/>
            <person name="Oren A."/>
            <person name="Chaudhuri R.R."/>
            <person name="La Ragione R."/>
            <person name="Hildebrand F."/>
            <person name="Pallen M.J."/>
        </authorList>
    </citation>
    <scope>NUCLEOTIDE SEQUENCE</scope>
    <source>
        <strain evidence="1">CHK180-15479</strain>
    </source>
</reference>
<dbReference type="Proteomes" id="UP000823910">
    <property type="component" value="Unassembled WGS sequence"/>
</dbReference>
<dbReference type="AlphaFoldDB" id="A0A9D2SJ76"/>
<reference evidence="1" key="2">
    <citation type="submission" date="2021-04" db="EMBL/GenBank/DDBJ databases">
        <authorList>
            <person name="Gilroy R."/>
        </authorList>
    </citation>
    <scope>NUCLEOTIDE SEQUENCE</scope>
    <source>
        <strain evidence="1">CHK180-15479</strain>
    </source>
</reference>
<proteinExistence type="predicted"/>
<gene>
    <name evidence="1" type="ORF">H9704_14640</name>
</gene>
<evidence type="ECO:0000313" key="1">
    <source>
        <dbReference type="EMBL" id="HJC07357.1"/>
    </source>
</evidence>
<sequence>ACYTKVYIISNIPLGEQYPIVQKEENGSYLAFLRRIQDIYHFTGDKIEHSTIQFLSDGFRLILDGENIPF</sequence>
<name>A0A9D2SJ76_9FIRM</name>
<protein>
    <submittedName>
        <fullName evidence="1">Uncharacterized protein</fullName>
    </submittedName>
</protein>